<evidence type="ECO:0000313" key="3">
    <source>
        <dbReference type="Proteomes" id="UP000266841"/>
    </source>
</evidence>
<gene>
    <name evidence="2" type="ORF">THAOC_13064</name>
</gene>
<accession>K0SL17</accession>
<organism evidence="2 3">
    <name type="scientific">Thalassiosira oceanica</name>
    <name type="common">Marine diatom</name>
    <dbReference type="NCBI Taxonomy" id="159749"/>
    <lineage>
        <taxon>Eukaryota</taxon>
        <taxon>Sar</taxon>
        <taxon>Stramenopiles</taxon>
        <taxon>Ochrophyta</taxon>
        <taxon>Bacillariophyta</taxon>
        <taxon>Coscinodiscophyceae</taxon>
        <taxon>Thalassiosirophycidae</taxon>
        <taxon>Thalassiosirales</taxon>
        <taxon>Thalassiosiraceae</taxon>
        <taxon>Thalassiosira</taxon>
    </lineage>
</organism>
<evidence type="ECO:0000313" key="2">
    <source>
        <dbReference type="EMBL" id="EJK66035.1"/>
    </source>
</evidence>
<protein>
    <submittedName>
        <fullName evidence="2">Uncharacterized protein</fullName>
    </submittedName>
</protein>
<sequence length="138" mass="15944">MSNMNNMKPQTHRHQPDNMTLRNGKDVYPKYDPFEFMILRSGRGVLLYNIGHLAPLTKEAIINPPFKLDDGTPRRLVPDKVQSSNRFGHNDLADFTPPNILRDAMRTPVDAESWSRLSCDDRRRLTLQGRAPIKEEME</sequence>
<dbReference type="EMBL" id="AGNL01015312">
    <property type="protein sequence ID" value="EJK66035.1"/>
    <property type="molecule type" value="Genomic_DNA"/>
</dbReference>
<keyword evidence="3" id="KW-1185">Reference proteome</keyword>
<proteinExistence type="predicted"/>
<comment type="caution">
    <text evidence="2">The sequence shown here is derived from an EMBL/GenBank/DDBJ whole genome shotgun (WGS) entry which is preliminary data.</text>
</comment>
<dbReference type="Proteomes" id="UP000266841">
    <property type="component" value="Unassembled WGS sequence"/>
</dbReference>
<dbReference type="AlphaFoldDB" id="K0SL17"/>
<reference evidence="2 3" key="1">
    <citation type="journal article" date="2012" name="Genome Biol.">
        <title>Genome and low-iron response of an oceanic diatom adapted to chronic iron limitation.</title>
        <authorList>
            <person name="Lommer M."/>
            <person name="Specht M."/>
            <person name="Roy A.S."/>
            <person name="Kraemer L."/>
            <person name="Andreson R."/>
            <person name="Gutowska M.A."/>
            <person name="Wolf J."/>
            <person name="Bergner S.V."/>
            <person name="Schilhabel M.B."/>
            <person name="Klostermeier U.C."/>
            <person name="Beiko R.G."/>
            <person name="Rosenstiel P."/>
            <person name="Hippler M."/>
            <person name="Laroche J."/>
        </authorList>
    </citation>
    <scope>NUCLEOTIDE SEQUENCE [LARGE SCALE GENOMIC DNA]</scope>
    <source>
        <strain evidence="2 3">CCMP1005</strain>
    </source>
</reference>
<feature type="region of interest" description="Disordered" evidence="1">
    <location>
        <begin position="1"/>
        <end position="24"/>
    </location>
</feature>
<evidence type="ECO:0000256" key="1">
    <source>
        <dbReference type="SAM" id="MobiDB-lite"/>
    </source>
</evidence>
<name>K0SL17_THAOC</name>